<comment type="caution">
    <text evidence="2">The sequence shown here is derived from an EMBL/GenBank/DDBJ whole genome shotgun (WGS) entry which is preliminary data.</text>
</comment>
<feature type="signal peptide" evidence="1">
    <location>
        <begin position="1"/>
        <end position="30"/>
    </location>
</feature>
<accession>A0A419RVJ5</accession>
<evidence type="ECO:0000313" key="2">
    <source>
        <dbReference type="EMBL" id="RJY09809.1"/>
    </source>
</evidence>
<sequence>MTRRNSKTRSLLLASAAALALTVQPPAAHAEDGDPFAALTGLGTPVADEELGEIRGKFLRADSISFFGISMVTSWQDDSGITTVARLVFNVDFLGSGTGGDPVPTLVVGWMRDGDPDMDVTGSHGGYTPILASEDVLPIGSLGSTNGAAQANIIAGANNSALNGMRIALVPTSQLPNLSQDGLQSLDGSFSQVFADGDTLGFHVGANALSLTMTGNSGSDSTLQSIGGDLGRMLQQTILNSDGNAVSNNAAIIIGTDAANGAFNSVRATEALSVMHGHGF</sequence>
<dbReference type="AlphaFoldDB" id="A0A419RVJ5"/>
<dbReference type="OrthoDB" id="7594772at2"/>
<keyword evidence="3" id="KW-1185">Reference proteome</keyword>
<keyword evidence="1" id="KW-0732">Signal</keyword>
<feature type="chain" id="PRO_5019212546" evidence="1">
    <location>
        <begin position="31"/>
        <end position="280"/>
    </location>
</feature>
<reference evidence="2 3" key="1">
    <citation type="journal article" date="2017" name="Int. J. Syst. Evol. Microbiol.">
        <title>Erythrobacter aquimixticola sp. nov., isolated from the junction between the ocean and a freshwater spring.</title>
        <authorList>
            <person name="Park S."/>
            <person name="Jung Y.T."/>
            <person name="Choi S.J."/>
            <person name="Yoon J.H."/>
        </authorList>
    </citation>
    <scope>NUCLEOTIDE SEQUENCE [LARGE SCALE GENOMIC DNA]</scope>
    <source>
        <strain evidence="2 3">JSSK-14</strain>
    </source>
</reference>
<evidence type="ECO:0000313" key="3">
    <source>
        <dbReference type="Proteomes" id="UP000285232"/>
    </source>
</evidence>
<evidence type="ECO:0000256" key="1">
    <source>
        <dbReference type="SAM" id="SignalP"/>
    </source>
</evidence>
<proteinExistence type="predicted"/>
<name>A0A419RVJ5_9SPHN</name>
<protein>
    <submittedName>
        <fullName evidence="2">Uncharacterized protein</fullName>
    </submittedName>
</protein>
<organism evidence="2 3">
    <name type="scientific">Aurantiacibacter aquimixticola</name>
    <dbReference type="NCBI Taxonomy" id="1958945"/>
    <lineage>
        <taxon>Bacteria</taxon>
        <taxon>Pseudomonadati</taxon>
        <taxon>Pseudomonadota</taxon>
        <taxon>Alphaproteobacteria</taxon>
        <taxon>Sphingomonadales</taxon>
        <taxon>Erythrobacteraceae</taxon>
        <taxon>Aurantiacibacter</taxon>
    </lineage>
</organism>
<dbReference type="Proteomes" id="UP000285232">
    <property type="component" value="Unassembled WGS sequence"/>
</dbReference>
<dbReference type="EMBL" id="RAHX01000001">
    <property type="protein sequence ID" value="RJY09809.1"/>
    <property type="molecule type" value="Genomic_DNA"/>
</dbReference>
<gene>
    <name evidence="2" type="ORF">D6201_10990</name>
</gene>
<dbReference type="RefSeq" id="WP_120048819.1">
    <property type="nucleotide sequence ID" value="NZ_RAHX01000001.1"/>
</dbReference>